<comment type="caution">
    <text evidence="1">The sequence shown here is derived from an EMBL/GenBank/DDBJ whole genome shotgun (WGS) entry which is preliminary data.</text>
</comment>
<gene>
    <name evidence="1" type="ORF">LFYK43_21880</name>
</gene>
<proteinExistence type="predicted"/>
<accession>A0A401IW33</accession>
<reference evidence="1 2" key="1">
    <citation type="journal article" date="2019" name="Int. J. Syst. Evol. Microbiol.">
        <title>Lactobacillus salitolerans sp. nov., a novel lactic acid bacterium isolated from spent mushroom substrates.</title>
        <authorList>
            <person name="Tohno M."/>
            <person name="Tanizawa Y."/>
            <person name="Kojima Y."/>
            <person name="Sakamoto M."/>
            <person name="Nakamura Y."/>
            <person name="Ohkuma M."/>
            <person name="Kobayashi H."/>
        </authorList>
    </citation>
    <scope>NUCLEOTIDE SEQUENCE [LARGE SCALE GENOMIC DNA]</scope>
    <source>
        <strain evidence="1 2">YK43</strain>
    </source>
</reference>
<dbReference type="AlphaFoldDB" id="A0A401IW33"/>
<keyword evidence="2" id="KW-1185">Reference proteome</keyword>
<dbReference type="EMBL" id="BFFP01000050">
    <property type="protein sequence ID" value="GBG95729.1"/>
    <property type="molecule type" value="Genomic_DNA"/>
</dbReference>
<name>A0A401IW33_9LACO</name>
<protein>
    <submittedName>
        <fullName evidence="1">Uncharacterized protein</fullName>
    </submittedName>
</protein>
<evidence type="ECO:0000313" key="2">
    <source>
        <dbReference type="Proteomes" id="UP000286848"/>
    </source>
</evidence>
<evidence type="ECO:0000313" key="1">
    <source>
        <dbReference type="EMBL" id="GBG95729.1"/>
    </source>
</evidence>
<dbReference type="Proteomes" id="UP000286848">
    <property type="component" value="Unassembled WGS sequence"/>
</dbReference>
<organism evidence="1 2">
    <name type="scientific">Ligilactobacillus salitolerans</name>
    <dbReference type="NCBI Taxonomy" id="1808352"/>
    <lineage>
        <taxon>Bacteria</taxon>
        <taxon>Bacillati</taxon>
        <taxon>Bacillota</taxon>
        <taxon>Bacilli</taxon>
        <taxon>Lactobacillales</taxon>
        <taxon>Lactobacillaceae</taxon>
        <taxon>Ligilactobacillus</taxon>
    </lineage>
</organism>
<sequence>MVDCSVAVSALELGVFCTPADPFLELSLADELEPELVLESELVLEIEELDELEELTELEPEFELEPEETDELLGSLAALDPCELSELLELTGLLSFLESEIT</sequence>